<feature type="domain" description="DUF7842" evidence="4">
    <location>
        <begin position="300"/>
        <end position="393"/>
    </location>
</feature>
<keyword evidence="1" id="KW-0732">Signal</keyword>
<dbReference type="AlphaFoldDB" id="A0AA42ICP1"/>
<dbReference type="InterPro" id="IPR057165">
    <property type="entry name" value="DUF7843"/>
</dbReference>
<dbReference type="InterPro" id="IPR057162">
    <property type="entry name" value="DUF7840"/>
</dbReference>
<feature type="domain" description="DUF7843" evidence="5">
    <location>
        <begin position="35"/>
        <end position="105"/>
    </location>
</feature>
<evidence type="ECO:0000313" key="7">
    <source>
        <dbReference type="Proteomes" id="UP001161099"/>
    </source>
</evidence>
<comment type="caution">
    <text evidence="6">The sequence shown here is derived from an EMBL/GenBank/DDBJ whole genome shotgun (WGS) entry which is preliminary data.</text>
</comment>
<evidence type="ECO:0000259" key="4">
    <source>
        <dbReference type="Pfam" id="PF25224"/>
    </source>
</evidence>
<dbReference type="Pfam" id="PF13387">
    <property type="entry name" value="Lnb_N"/>
    <property type="match status" value="1"/>
</dbReference>
<dbReference type="InterPro" id="IPR025178">
    <property type="entry name" value="Lnb_N"/>
</dbReference>
<feature type="domain" description="DUF7840" evidence="3">
    <location>
        <begin position="400"/>
        <end position="627"/>
    </location>
</feature>
<sequence>MKSVVLLFSVLFSTSIFAQAPSSAEFYIEKAQQLKLASNVTWQRLMYANTSSGQSEVSYRPFFYSAHGQTQLKQELDANIAALFIPTEANQSIQCRFPARSKWLIGQLNIASNQLPKASCPELDEWLGQIKPYKATLIYATDFMGNPSSMFGHTLLRLDPKDQKQLNLVSYAVNYAATVANSDSFSFAWKGLTGQYPGEYSLMPYYRKVKEYGDLESRDLWEYELALTPEETKTMVEHIWELKHVQFPYYFISDNCAYRLLGLIDLVRPEVNLQKQFKTAAIPVETIKAVDENHLIAESVYRPALETQLLAQAKQHGQALAAAAHQVAQLEPAQMQDYLSRYALVDQARILEMAYDHVYLQLIAQKIAAEDAQPRIRQLLGLRSQIDLEKQRQVVEAPKVDPVKGHHARTIQLEAGEVQDDTYFRLSHRQAYHDLIDPQGGFRLGTQLKFLDGSLEYRDDRLKLQELNVLEVNAYSPLTAFKTPLSWGFNMGWQQEALNRDGAFSEQDQHGVFNLSSQFGYSVADQEHQHLCYAQLQNHIQAGKALDRGWRVGLGPTVGCQNIWSEHINSLVQVELPYWEDSRQWQVRLNTQLQYLFNQQNALRLHWQYQQQKGKDWDQTGLSYLHFF</sequence>
<name>A0AA42ICP1_ACIJO</name>
<dbReference type="Pfam" id="PF25225">
    <property type="entry name" value="DUF7843"/>
    <property type="match status" value="1"/>
</dbReference>
<feature type="chain" id="PRO_5041251687" evidence="1">
    <location>
        <begin position="19"/>
        <end position="628"/>
    </location>
</feature>
<evidence type="ECO:0000313" key="6">
    <source>
        <dbReference type="EMBL" id="MDH0655073.1"/>
    </source>
</evidence>
<feature type="domain" description="Lnb N-terminal periplasmic" evidence="2">
    <location>
        <begin position="123"/>
        <end position="292"/>
    </location>
</feature>
<dbReference type="Pfam" id="PF25224">
    <property type="entry name" value="DUF7842"/>
    <property type="match status" value="1"/>
</dbReference>
<dbReference type="Proteomes" id="UP001161099">
    <property type="component" value="Unassembled WGS sequence"/>
</dbReference>
<dbReference type="Pfam" id="PF25222">
    <property type="entry name" value="DUF7840"/>
    <property type="match status" value="1"/>
</dbReference>
<dbReference type="InterPro" id="IPR057164">
    <property type="entry name" value="DUF7842"/>
</dbReference>
<feature type="signal peptide" evidence="1">
    <location>
        <begin position="1"/>
        <end position="18"/>
    </location>
</feature>
<accession>A0AA42ICP1</accession>
<dbReference type="RefSeq" id="WP_005400472.1">
    <property type="nucleotide sequence ID" value="NZ_CP068195.1"/>
</dbReference>
<dbReference type="EMBL" id="JAOCDR010000003">
    <property type="protein sequence ID" value="MDH0655073.1"/>
    <property type="molecule type" value="Genomic_DNA"/>
</dbReference>
<reference evidence="6" key="1">
    <citation type="submission" date="2022-09" db="EMBL/GenBank/DDBJ databases">
        <title>Intensive care unit water sources are persistently colonized with multi-drug resistant bacteria and are the site of extensive horizontal gene transfer of antibiotic resistance genes.</title>
        <authorList>
            <person name="Diorio-Toth L."/>
        </authorList>
    </citation>
    <scope>NUCLEOTIDE SEQUENCE</scope>
    <source>
        <strain evidence="6">GD03851</strain>
    </source>
</reference>
<evidence type="ECO:0000256" key="1">
    <source>
        <dbReference type="SAM" id="SignalP"/>
    </source>
</evidence>
<evidence type="ECO:0000259" key="5">
    <source>
        <dbReference type="Pfam" id="PF25225"/>
    </source>
</evidence>
<protein>
    <submittedName>
        <fullName evidence="6">DUF4105 domain-containing protein</fullName>
    </submittedName>
</protein>
<proteinExistence type="predicted"/>
<gene>
    <name evidence="6" type="ORF">N5D11_02880</name>
</gene>
<evidence type="ECO:0000259" key="2">
    <source>
        <dbReference type="Pfam" id="PF13387"/>
    </source>
</evidence>
<organism evidence="6 7">
    <name type="scientific">Acinetobacter johnsonii</name>
    <dbReference type="NCBI Taxonomy" id="40214"/>
    <lineage>
        <taxon>Bacteria</taxon>
        <taxon>Pseudomonadati</taxon>
        <taxon>Pseudomonadota</taxon>
        <taxon>Gammaproteobacteria</taxon>
        <taxon>Moraxellales</taxon>
        <taxon>Moraxellaceae</taxon>
        <taxon>Acinetobacter</taxon>
    </lineage>
</organism>
<evidence type="ECO:0000259" key="3">
    <source>
        <dbReference type="Pfam" id="PF25222"/>
    </source>
</evidence>